<evidence type="ECO:0000256" key="7">
    <source>
        <dbReference type="SAM" id="Phobius"/>
    </source>
</evidence>
<dbReference type="CDD" id="cd01127">
    <property type="entry name" value="TrwB_TraG_TraD_VirD4"/>
    <property type="match status" value="1"/>
</dbReference>
<dbReference type="Gene3D" id="1.10.8.80">
    <property type="entry name" value="Magnesium chelatase subunit I, C-Terminal domain"/>
    <property type="match status" value="1"/>
</dbReference>
<keyword evidence="11" id="KW-1185">Reference proteome</keyword>
<gene>
    <name evidence="10" type="primary">traD</name>
    <name evidence="10" type="ORF">H9J30_19225</name>
</gene>
<comment type="caution">
    <text evidence="10">The sequence shown here is derived from an EMBL/GenBank/DDBJ whole genome shotgun (WGS) entry which is preliminary data.</text>
</comment>
<dbReference type="Pfam" id="PF12615">
    <property type="entry name" value="TraD_N"/>
    <property type="match status" value="1"/>
</dbReference>
<evidence type="ECO:0000256" key="3">
    <source>
        <dbReference type="ARBA" id="ARBA00022692"/>
    </source>
</evidence>
<dbReference type="SUPFAM" id="SSF52540">
    <property type="entry name" value="P-loop containing nucleoside triphosphate hydrolases"/>
    <property type="match status" value="1"/>
</dbReference>
<name>A0ABS9R0B8_9GAMM</name>
<dbReference type="InterPro" id="IPR027417">
    <property type="entry name" value="P-loop_NTPase"/>
</dbReference>
<comment type="subcellular location">
    <subcellularLocation>
        <location evidence="1">Cell membrane</location>
        <topology evidence="1">Multi-pass membrane protein</topology>
    </subcellularLocation>
</comment>
<dbReference type="InterPro" id="IPR014128">
    <property type="entry name" value="T4SS_TraD"/>
</dbReference>
<evidence type="ECO:0000313" key="11">
    <source>
        <dbReference type="Proteomes" id="UP000829384"/>
    </source>
</evidence>
<dbReference type="NCBIfam" id="TIGR02759">
    <property type="entry name" value="TraD_Ftype"/>
    <property type="match status" value="1"/>
</dbReference>
<dbReference type="RefSeq" id="WP_240132483.1">
    <property type="nucleotide sequence ID" value="NZ_JACSDI010000023.1"/>
</dbReference>
<evidence type="ECO:0000256" key="6">
    <source>
        <dbReference type="SAM" id="MobiDB-lite"/>
    </source>
</evidence>
<keyword evidence="2" id="KW-1003">Cell membrane</keyword>
<dbReference type="Pfam" id="PF10412">
    <property type="entry name" value="TrwB_AAD_bind"/>
    <property type="match status" value="1"/>
</dbReference>
<keyword evidence="3 7" id="KW-0812">Transmembrane</keyword>
<keyword evidence="4 7" id="KW-1133">Transmembrane helix</keyword>
<dbReference type="EMBL" id="JACSDI010000023">
    <property type="protein sequence ID" value="MCG9966029.1"/>
    <property type="molecule type" value="Genomic_DNA"/>
</dbReference>
<feature type="transmembrane region" description="Helical" evidence="7">
    <location>
        <begin position="110"/>
        <end position="136"/>
    </location>
</feature>
<evidence type="ECO:0000259" key="9">
    <source>
        <dbReference type="Pfam" id="PF12615"/>
    </source>
</evidence>
<dbReference type="InterPro" id="IPR051539">
    <property type="entry name" value="T4SS-coupling_protein"/>
</dbReference>
<evidence type="ECO:0000313" key="10">
    <source>
        <dbReference type="EMBL" id="MCG9966029.1"/>
    </source>
</evidence>
<reference evidence="10 11" key="1">
    <citation type="submission" date="2020-08" db="EMBL/GenBank/DDBJ databases">
        <title>Whole genome sequence of Shewanella sp strain PS-2.</title>
        <authorList>
            <person name="Das S.K."/>
        </authorList>
    </citation>
    <scope>NUCLEOTIDE SEQUENCE [LARGE SCALE GENOMIC DNA]</scope>
    <source>
        <strain evidence="10 11">PS-2</strain>
    </source>
</reference>
<evidence type="ECO:0000256" key="2">
    <source>
        <dbReference type="ARBA" id="ARBA00022475"/>
    </source>
</evidence>
<protein>
    <submittedName>
        <fullName evidence="10">Type IV conjugative transfer system coupling protein TraD</fullName>
    </submittedName>
</protein>
<dbReference type="PANTHER" id="PTHR37937:SF1">
    <property type="entry name" value="CONJUGATIVE TRANSFER: DNA TRANSPORT"/>
    <property type="match status" value="1"/>
</dbReference>
<dbReference type="InterPro" id="IPR019476">
    <property type="entry name" value="T4SS_TraD_DNA-bd"/>
</dbReference>
<dbReference type="PANTHER" id="PTHR37937">
    <property type="entry name" value="CONJUGATIVE TRANSFER: DNA TRANSPORT"/>
    <property type="match status" value="1"/>
</dbReference>
<feature type="region of interest" description="Disordered" evidence="6">
    <location>
        <begin position="656"/>
        <end position="709"/>
    </location>
</feature>
<accession>A0ABS9R0B8</accession>
<sequence>MTLSPKRTKSSNYTRGGQILFHNLRMFIQVNAVLIRWTCFGVILLTALLAYLFMDKETIAGTYYYWINNTVSVFRPEDHIIHTEWQGRVYTSTLGEQLRNPVLIDANFRFWLWLQIYFLISSVIGMAFLISAMWYFKKKGDEQTDEHFIRGMQKATPEELAKQLKKAKNQSDFKLDGLAIFKQKFEVQHMLIDGTTGAGKSVALRKMLTWIKARGDKAIIYDKGCTFVSKFYNPATDVLLNPFDERCAYWDVWCDAHEPADFENMASALIPQHGEGDPFWVQSARTIFSSTAFKMLGEPEKNRTTERLLELMLTSELESLSEYLKGTESASLVSDKIQKTAISIKSVLAAYIKSLRFLAGLDETSESGQMLRRRFSIREWVRNDAEKGFLFLSSNAQQHASLRPLISMWLSIASTAILEQEENPDRRIWVIMDEAPSLHKLPELAETIAEVRKFGGCYVIGIQSFAQLKKVYGENAALEMFDLLNTRLFFRSPSDAMAKISSKDLGEQEVDVSKEQYSYGANELRDGVSLGHQTITRPVVTASEIMQLEDLQFWLRTPGNYPVVRVDMVFDQMRSLCPPFIKRSYEPSEKMKQLEWNLNYHQFSAVQFIDKADKSKLQSIHDTMYEGDDNEEERKMEVMRMTALAEKTDAVAQQLIDAKKSKPSQQSRSEADEKKALKEKEAADQHIEAARRTEEMQIMKHEPAELELD</sequence>
<keyword evidence="5 7" id="KW-0472">Membrane</keyword>
<feature type="domain" description="TraD coupling protein N-terminal" evidence="9">
    <location>
        <begin position="38"/>
        <end position="127"/>
    </location>
</feature>
<organism evidence="10 11">
    <name type="scientific">Shewanella cutis</name>
    <dbReference type="NCBI Taxonomy" id="2766780"/>
    <lineage>
        <taxon>Bacteria</taxon>
        <taxon>Pseudomonadati</taxon>
        <taxon>Pseudomonadota</taxon>
        <taxon>Gammaproteobacteria</taxon>
        <taxon>Alteromonadales</taxon>
        <taxon>Shewanellaceae</taxon>
        <taxon>Shewanella</taxon>
    </lineage>
</organism>
<feature type="transmembrane region" description="Helical" evidence="7">
    <location>
        <begin position="33"/>
        <end position="54"/>
    </location>
</feature>
<evidence type="ECO:0000259" key="8">
    <source>
        <dbReference type="Pfam" id="PF10412"/>
    </source>
</evidence>
<feature type="compositionally biased region" description="Basic and acidic residues" evidence="6">
    <location>
        <begin position="669"/>
        <end position="709"/>
    </location>
</feature>
<proteinExistence type="predicted"/>
<evidence type="ECO:0000256" key="5">
    <source>
        <dbReference type="ARBA" id="ARBA00023136"/>
    </source>
</evidence>
<dbReference type="Proteomes" id="UP000829384">
    <property type="component" value="Unassembled WGS sequence"/>
</dbReference>
<evidence type="ECO:0000256" key="4">
    <source>
        <dbReference type="ARBA" id="ARBA00022989"/>
    </source>
</evidence>
<feature type="domain" description="Type IV secretion system coupling protein TraD DNA-binding" evidence="8">
    <location>
        <begin position="181"/>
        <end position="568"/>
    </location>
</feature>
<dbReference type="InterPro" id="IPR022585">
    <property type="entry name" value="TraD_N"/>
</dbReference>
<evidence type="ECO:0000256" key="1">
    <source>
        <dbReference type="ARBA" id="ARBA00004651"/>
    </source>
</evidence>
<dbReference type="Gene3D" id="3.40.50.300">
    <property type="entry name" value="P-loop containing nucleotide triphosphate hydrolases"/>
    <property type="match status" value="2"/>
</dbReference>